<keyword evidence="4" id="KW-1185">Reference proteome</keyword>
<dbReference type="PaxDb" id="65489-OBART12G05660.2"/>
<organism evidence="3">
    <name type="scientific">Oryza barthii</name>
    <dbReference type="NCBI Taxonomy" id="65489"/>
    <lineage>
        <taxon>Eukaryota</taxon>
        <taxon>Viridiplantae</taxon>
        <taxon>Streptophyta</taxon>
        <taxon>Embryophyta</taxon>
        <taxon>Tracheophyta</taxon>
        <taxon>Spermatophyta</taxon>
        <taxon>Magnoliopsida</taxon>
        <taxon>Liliopsida</taxon>
        <taxon>Poales</taxon>
        <taxon>Poaceae</taxon>
        <taxon>BOP clade</taxon>
        <taxon>Oryzoideae</taxon>
        <taxon>Oryzeae</taxon>
        <taxon>Oryzinae</taxon>
        <taxon>Oryza</taxon>
    </lineage>
</organism>
<accession>A0A0D3HSD5</accession>
<feature type="region of interest" description="Disordered" evidence="2">
    <location>
        <begin position="1"/>
        <end position="62"/>
    </location>
</feature>
<proteinExistence type="predicted"/>
<dbReference type="Gramene" id="OBART12G05660.2">
    <property type="protein sequence ID" value="OBART12G05660.2"/>
    <property type="gene ID" value="OBART12G05660"/>
</dbReference>
<evidence type="ECO:0000313" key="3">
    <source>
        <dbReference type="EnsemblPlants" id="OBART12G05660.2"/>
    </source>
</evidence>
<feature type="coiled-coil region" evidence="1">
    <location>
        <begin position="248"/>
        <end position="348"/>
    </location>
</feature>
<dbReference type="Proteomes" id="UP000026960">
    <property type="component" value="Chromosome 12"/>
</dbReference>
<protein>
    <submittedName>
        <fullName evidence="3">Uncharacterized protein</fullName>
    </submittedName>
</protein>
<keyword evidence="1" id="KW-0175">Coiled coil</keyword>
<feature type="coiled-coil region" evidence="1">
    <location>
        <begin position="570"/>
        <end position="688"/>
    </location>
</feature>
<sequence>MGRRGKKGRSVVGHNQRPKPEDNDGSFHSAAANESDESGPVQGKGARSRVPIGPNHQAKLPDCTFGKKDGNVAEDSADSLSCLSLGSDRTENISNNQAPVRSSVLHPTDSMPTDAMPLLLTPTLGPPIDAPQPETTAVVHESAGEASTTSFDWSKLTEMGYRAVELIQTWSSEVKRLKTIFVEEKDRNEHLKTMLGEEKDKNERLKIMLAMDKDKNEHHRTMLAEERDRNERLKIMLVWEKDKNEHYKTMLAKEKDKAEHHKNMLEEEKDNNKRLKTMLVEEKDKNKHHKIILEEEKDKNERLKTMLSEEKVKNEHLKSMLAEEKDKNERLQLRLHGEEKDKNELLKTMLAEKKDKNDRLQLSFPKNEHLPLGLQRVHTRLDECIALIDRITQKDTTGGAGPDSYPSSVSMARGRGGRTKGGSVGHSGKRGKPRAMAEEPEGGAARKRRKQDDANCTFGKKKSSAAKDSADSLSFLYLGSDWIENKSNKQAPVRIMRSSCGPRPAYSMLADAMPLLTPTSGPPTNPPQTETTVVVYESAGGASRSPFDWSKLAEMAQQAAEVSHTWSSEVEHLKTNLAEEKDKNERLNTNLAEGKAKNKHLKTILAEEKDKNDHLKTNLAEEKNKNEFLRTTLAEEKHKYECLKTMLADEKDKNLRLKTNLADEKDENERHKTMLVEEKDKYEHLQLNLHPRETMLMETEAVKSSKLAEMAQQALEVSNTWSSEIKRLKTLLVEEKDKNKCLKIMLMEEKNKNECLKTNLAEEKFKNKLFKYMLEKTKDKNLCFETNLADKYMLEKMKDKNLRFETNLADEKDESELLTTMCSRTGPHPLGNTLTNAMPLLTLTSGPPVDTMTTITHESTRGHHAI</sequence>
<reference evidence="3" key="1">
    <citation type="journal article" date="2009" name="Rice">
        <title>De Novo Next Generation Sequencing of Plant Genomes.</title>
        <authorList>
            <person name="Rounsley S."/>
            <person name="Marri P.R."/>
            <person name="Yu Y."/>
            <person name="He R."/>
            <person name="Sisneros N."/>
            <person name="Goicoechea J.L."/>
            <person name="Lee S.J."/>
            <person name="Angelova A."/>
            <person name="Kudrna D."/>
            <person name="Luo M."/>
            <person name="Affourtit J."/>
            <person name="Desany B."/>
            <person name="Knight J."/>
            <person name="Niazi F."/>
            <person name="Egholm M."/>
            <person name="Wing R.A."/>
        </authorList>
    </citation>
    <scope>NUCLEOTIDE SEQUENCE [LARGE SCALE GENOMIC DNA]</scope>
    <source>
        <strain evidence="3">cv. IRGC 105608</strain>
    </source>
</reference>
<feature type="region of interest" description="Disordered" evidence="2">
    <location>
        <begin position="395"/>
        <end position="463"/>
    </location>
</feature>
<evidence type="ECO:0000256" key="2">
    <source>
        <dbReference type="SAM" id="MobiDB-lite"/>
    </source>
</evidence>
<dbReference type="EnsemblPlants" id="OBART12G05660.2">
    <property type="protein sequence ID" value="OBART12G05660.2"/>
    <property type="gene ID" value="OBART12G05660"/>
</dbReference>
<name>A0A0D3HSD5_9ORYZ</name>
<reference evidence="3" key="2">
    <citation type="submission" date="2015-03" db="UniProtKB">
        <authorList>
            <consortium name="EnsemblPlants"/>
        </authorList>
    </citation>
    <scope>IDENTIFICATION</scope>
</reference>
<evidence type="ECO:0000256" key="1">
    <source>
        <dbReference type="SAM" id="Coils"/>
    </source>
</evidence>
<evidence type="ECO:0000313" key="4">
    <source>
        <dbReference type="Proteomes" id="UP000026960"/>
    </source>
</evidence>
<dbReference type="AlphaFoldDB" id="A0A0D3HSD5"/>